<dbReference type="FunFam" id="1.20.1560.10:FF:000006">
    <property type="entry name" value="ATP-binding cassette, sub-family C (CFTR/MRP), member 9"/>
    <property type="match status" value="1"/>
</dbReference>
<dbReference type="GO" id="GO:0016020">
    <property type="term" value="C:membrane"/>
    <property type="evidence" value="ECO:0007669"/>
    <property type="project" value="UniProtKB-SubCell"/>
</dbReference>
<feature type="transmembrane region" description="Helical" evidence="8">
    <location>
        <begin position="319"/>
        <end position="338"/>
    </location>
</feature>
<dbReference type="Pfam" id="PF00664">
    <property type="entry name" value="ABC_membrane"/>
    <property type="match status" value="1"/>
</dbReference>
<evidence type="ECO:0000256" key="8">
    <source>
        <dbReference type="SAM" id="Phobius"/>
    </source>
</evidence>
<comment type="subcellular location">
    <subcellularLocation>
        <location evidence="1">Membrane</location>
        <topology evidence="1">Multi-pass membrane protein</topology>
    </subcellularLocation>
</comment>
<dbReference type="EMBL" id="JAABOA010005430">
    <property type="protein sequence ID" value="KAF9577024.1"/>
    <property type="molecule type" value="Genomic_DNA"/>
</dbReference>
<dbReference type="Gene3D" id="3.40.50.300">
    <property type="entry name" value="P-loop containing nucleotide triphosphate hydrolases"/>
    <property type="match status" value="1"/>
</dbReference>
<organism evidence="10 11">
    <name type="scientific">Lunasporangiospora selenospora</name>
    <dbReference type="NCBI Taxonomy" id="979761"/>
    <lineage>
        <taxon>Eukaryota</taxon>
        <taxon>Fungi</taxon>
        <taxon>Fungi incertae sedis</taxon>
        <taxon>Mucoromycota</taxon>
        <taxon>Mortierellomycotina</taxon>
        <taxon>Mortierellomycetes</taxon>
        <taxon>Mortierellales</taxon>
        <taxon>Mortierellaceae</taxon>
        <taxon>Lunasporangiospora</taxon>
    </lineage>
</organism>
<feature type="non-terminal residue" evidence="10">
    <location>
        <position position="594"/>
    </location>
</feature>
<dbReference type="InterPro" id="IPR044746">
    <property type="entry name" value="ABCC_6TM_D1"/>
</dbReference>
<name>A0A9P6FKP4_9FUNG</name>
<feature type="domain" description="ABC transmembrane type-1" evidence="9">
    <location>
        <begin position="172"/>
        <end position="460"/>
    </location>
</feature>
<evidence type="ECO:0000256" key="3">
    <source>
        <dbReference type="ARBA" id="ARBA00022692"/>
    </source>
</evidence>
<dbReference type="InterPro" id="IPR027417">
    <property type="entry name" value="P-loop_NTPase"/>
</dbReference>
<dbReference type="PROSITE" id="PS50929">
    <property type="entry name" value="ABC_TM1F"/>
    <property type="match status" value="1"/>
</dbReference>
<protein>
    <recommendedName>
        <fullName evidence="9">ABC transmembrane type-1 domain-containing protein</fullName>
    </recommendedName>
</protein>
<dbReference type="CDD" id="cd18579">
    <property type="entry name" value="ABC_6TM_ABCC_D1"/>
    <property type="match status" value="1"/>
</dbReference>
<evidence type="ECO:0000256" key="6">
    <source>
        <dbReference type="ARBA" id="ARBA00022989"/>
    </source>
</evidence>
<accession>A0A9P6FKP4</accession>
<feature type="transmembrane region" description="Helical" evidence="8">
    <location>
        <begin position="388"/>
        <end position="419"/>
    </location>
</feature>
<keyword evidence="6 8" id="KW-1133">Transmembrane helix</keyword>
<keyword evidence="2" id="KW-0813">Transport</keyword>
<keyword evidence="11" id="KW-1185">Reference proteome</keyword>
<dbReference type="SUPFAM" id="SSF52540">
    <property type="entry name" value="P-loop containing nucleoside triphosphate hydrolases"/>
    <property type="match status" value="1"/>
</dbReference>
<evidence type="ECO:0000313" key="10">
    <source>
        <dbReference type="EMBL" id="KAF9577024.1"/>
    </source>
</evidence>
<feature type="transmembrane region" description="Helical" evidence="8">
    <location>
        <begin position="210"/>
        <end position="233"/>
    </location>
</feature>
<comment type="caution">
    <text evidence="10">The sequence shown here is derived from an EMBL/GenBank/DDBJ whole genome shotgun (WGS) entry which is preliminary data.</text>
</comment>
<dbReference type="InterPro" id="IPR011527">
    <property type="entry name" value="ABC1_TM_dom"/>
</dbReference>
<keyword evidence="4" id="KW-0547">Nucleotide-binding</keyword>
<dbReference type="Gene3D" id="1.20.1560.10">
    <property type="entry name" value="ABC transporter type 1, transmembrane domain"/>
    <property type="match status" value="1"/>
</dbReference>
<dbReference type="SUPFAM" id="SSF90123">
    <property type="entry name" value="ABC transporter transmembrane region"/>
    <property type="match status" value="1"/>
</dbReference>
<evidence type="ECO:0000259" key="9">
    <source>
        <dbReference type="PROSITE" id="PS50929"/>
    </source>
</evidence>
<dbReference type="GO" id="GO:0140359">
    <property type="term" value="F:ABC-type transporter activity"/>
    <property type="evidence" value="ECO:0007669"/>
    <property type="project" value="InterPro"/>
</dbReference>
<dbReference type="AlphaFoldDB" id="A0A9P6FKP4"/>
<feature type="transmembrane region" description="Helical" evidence="8">
    <location>
        <begin position="168"/>
        <end position="190"/>
    </location>
</feature>
<gene>
    <name evidence="10" type="ORF">BGW38_008052</name>
</gene>
<feature type="non-terminal residue" evidence="10">
    <location>
        <position position="1"/>
    </location>
</feature>
<reference evidence="10" key="1">
    <citation type="journal article" date="2020" name="Fungal Divers.">
        <title>Resolving the Mortierellaceae phylogeny through synthesis of multi-gene phylogenetics and phylogenomics.</title>
        <authorList>
            <person name="Vandepol N."/>
            <person name="Liber J."/>
            <person name="Desiro A."/>
            <person name="Na H."/>
            <person name="Kennedy M."/>
            <person name="Barry K."/>
            <person name="Grigoriev I.V."/>
            <person name="Miller A.N."/>
            <person name="O'Donnell K."/>
            <person name="Stajich J.E."/>
            <person name="Bonito G."/>
        </authorList>
    </citation>
    <scope>NUCLEOTIDE SEQUENCE</scope>
    <source>
        <strain evidence="10">KOD1015</strain>
    </source>
</reference>
<evidence type="ECO:0000256" key="2">
    <source>
        <dbReference type="ARBA" id="ARBA00022448"/>
    </source>
</evidence>
<dbReference type="OrthoDB" id="6500128at2759"/>
<keyword evidence="7 8" id="KW-0472">Membrane</keyword>
<evidence type="ECO:0000256" key="7">
    <source>
        <dbReference type="ARBA" id="ARBA00023136"/>
    </source>
</evidence>
<feature type="transmembrane region" description="Helical" evidence="8">
    <location>
        <begin position="289"/>
        <end position="307"/>
    </location>
</feature>
<proteinExistence type="predicted"/>
<dbReference type="PANTHER" id="PTHR24223">
    <property type="entry name" value="ATP-BINDING CASSETTE SUB-FAMILY C"/>
    <property type="match status" value="1"/>
</dbReference>
<evidence type="ECO:0000256" key="1">
    <source>
        <dbReference type="ARBA" id="ARBA00004141"/>
    </source>
</evidence>
<keyword evidence="3 8" id="KW-0812">Transmembrane</keyword>
<dbReference type="InterPro" id="IPR050173">
    <property type="entry name" value="ABC_transporter_C-like"/>
</dbReference>
<keyword evidence="5" id="KW-0067">ATP-binding</keyword>
<evidence type="ECO:0000256" key="4">
    <source>
        <dbReference type="ARBA" id="ARBA00022741"/>
    </source>
</evidence>
<evidence type="ECO:0000313" key="11">
    <source>
        <dbReference type="Proteomes" id="UP000780801"/>
    </source>
</evidence>
<dbReference type="GO" id="GO:0005524">
    <property type="term" value="F:ATP binding"/>
    <property type="evidence" value="ECO:0007669"/>
    <property type="project" value="UniProtKB-KW"/>
</dbReference>
<feature type="transmembrane region" description="Helical" evidence="8">
    <location>
        <begin position="7"/>
        <end position="26"/>
    </location>
</feature>
<feature type="transmembrane region" description="Helical" evidence="8">
    <location>
        <begin position="38"/>
        <end position="56"/>
    </location>
</feature>
<dbReference type="Proteomes" id="UP000780801">
    <property type="component" value="Unassembled WGS sequence"/>
</dbReference>
<sequence length="594" mass="65829">NEYNPRSSAYIFSFIILNIITTSINIRTLHQLTMTSQSQFIAFCVYFGSIVIGLVFESWPRSFSPHHQQNSGNTTNGSIPSEQSTSYERANLFSRLSFHYMQKIISLGYRQQIQIEDIANMMPHPILTAQSHPFMDHTWKSHLQNCRNRNGDHQPSLTWIVLKAGGKLWIPIIALTLLESVADYIQPIFLDAILNFIADFSKEASQDVSLGIILAFAMFFAAVVGAIASGQVLQLSKIYGLRVKAGLASMIYRKSLRLSPRARREATVGEISNHMAVDVTRVCEGISQAAMIISSPFEIAVGMWLLYRQLGPSCFTGLGVVILITPVQGWIAGVLARAKDKKLEAMDGRVRLLTELLSGIKIVKLYAWERPFAERLNVYRTKELKHVVHMGATIAFMMIMFTSLPNLMALLSLTVYSLVGGPGGSNGNMSPQVVFVSITLFNRLAKPIGRVSVIINQAISLLVATKRIQKFLLQEELDESQIEFDVDSNDKHLPTKEHPEKVALDHVGGHAAIQMTNSVFSWESAEAIDASLPTSKTDSTLSTLAKDESSTTENRYTLTNINLQVNRGDLTIVMGKIGQGKSSLISALIGDMYK</sequence>
<dbReference type="InterPro" id="IPR036640">
    <property type="entry name" value="ABC1_TM_sf"/>
</dbReference>
<evidence type="ECO:0000256" key="5">
    <source>
        <dbReference type="ARBA" id="ARBA00022840"/>
    </source>
</evidence>